<feature type="repeat" description="WD" evidence="3">
    <location>
        <begin position="230"/>
        <end position="271"/>
    </location>
</feature>
<reference evidence="5 6" key="1">
    <citation type="journal article" date="2018" name="Nat. Ecol. Evol.">
        <title>Pezizomycetes genomes reveal the molecular basis of ectomycorrhizal truffle lifestyle.</title>
        <authorList>
            <person name="Murat C."/>
            <person name="Payen T."/>
            <person name="Noel B."/>
            <person name="Kuo A."/>
            <person name="Morin E."/>
            <person name="Chen J."/>
            <person name="Kohler A."/>
            <person name="Krizsan K."/>
            <person name="Balestrini R."/>
            <person name="Da Silva C."/>
            <person name="Montanini B."/>
            <person name="Hainaut M."/>
            <person name="Levati E."/>
            <person name="Barry K.W."/>
            <person name="Belfiori B."/>
            <person name="Cichocki N."/>
            <person name="Clum A."/>
            <person name="Dockter R.B."/>
            <person name="Fauchery L."/>
            <person name="Guy J."/>
            <person name="Iotti M."/>
            <person name="Le Tacon F."/>
            <person name="Lindquist E.A."/>
            <person name="Lipzen A."/>
            <person name="Malagnac F."/>
            <person name="Mello A."/>
            <person name="Molinier V."/>
            <person name="Miyauchi S."/>
            <person name="Poulain J."/>
            <person name="Riccioni C."/>
            <person name="Rubini A."/>
            <person name="Sitrit Y."/>
            <person name="Splivallo R."/>
            <person name="Traeger S."/>
            <person name="Wang M."/>
            <person name="Zifcakova L."/>
            <person name="Wipf D."/>
            <person name="Zambonelli A."/>
            <person name="Paolocci F."/>
            <person name="Nowrousian M."/>
            <person name="Ottonello S."/>
            <person name="Baldrian P."/>
            <person name="Spatafora J.W."/>
            <person name="Henrissat B."/>
            <person name="Nagy L.G."/>
            <person name="Aury J.M."/>
            <person name="Wincker P."/>
            <person name="Grigoriev I.V."/>
            <person name="Bonfante P."/>
            <person name="Martin F.M."/>
        </authorList>
    </citation>
    <scope>NUCLEOTIDE SEQUENCE [LARGE SCALE GENOMIC DNA]</scope>
    <source>
        <strain evidence="5 6">CCBAS932</strain>
    </source>
</reference>
<dbReference type="PROSITE" id="PS50082">
    <property type="entry name" value="WD_REPEATS_2"/>
    <property type="match status" value="4"/>
</dbReference>
<keyword evidence="2" id="KW-0677">Repeat</keyword>
<dbReference type="Pfam" id="PF00400">
    <property type="entry name" value="WD40"/>
    <property type="match status" value="4"/>
</dbReference>
<organism evidence="5 6">
    <name type="scientific">Morchella conica CCBAS932</name>
    <dbReference type="NCBI Taxonomy" id="1392247"/>
    <lineage>
        <taxon>Eukaryota</taxon>
        <taxon>Fungi</taxon>
        <taxon>Dikarya</taxon>
        <taxon>Ascomycota</taxon>
        <taxon>Pezizomycotina</taxon>
        <taxon>Pezizomycetes</taxon>
        <taxon>Pezizales</taxon>
        <taxon>Morchellaceae</taxon>
        <taxon>Morchella</taxon>
    </lineage>
</organism>
<dbReference type="InterPro" id="IPR015943">
    <property type="entry name" value="WD40/YVTN_repeat-like_dom_sf"/>
</dbReference>
<gene>
    <name evidence="5" type="ORF">P167DRAFT_551851</name>
</gene>
<dbReference type="SMART" id="SM00320">
    <property type="entry name" value="WD40"/>
    <property type="match status" value="5"/>
</dbReference>
<evidence type="ECO:0000313" key="6">
    <source>
        <dbReference type="Proteomes" id="UP000277580"/>
    </source>
</evidence>
<name>A0A3N4L1H7_9PEZI</name>
<keyword evidence="6" id="KW-1185">Reference proteome</keyword>
<feature type="repeat" description="WD" evidence="3">
    <location>
        <begin position="36"/>
        <end position="77"/>
    </location>
</feature>
<sequence length="356" mass="38892">MSVSTDPGHFFQTEYINPSSSPSPSSKQSGDKSHAFRGHTAPVTSLALDTAAATLFAGSWDKTIISWSTATRKPLRTFAGHTDFVKSLLYLRNSTNGLLLSGASDAAIIIWDAVSGDRLFALSGHTRGVGVLVADPVLSTRVKARVYSAGSEPGMRCWEVPVEAAEVRGARGVGGVLVVHETSVNAVRFEGEEAEMWTASADMTAKRVDVRGEEGKGEGEGEVVARVDTVLEHPDYVNDIVVDPRGRWAVTACRDEEVRVWDVATGELFHIYDGHSEDVMALAIVGSKQDTVVSVSIDGTIRRWSLRHDNLLKAIEEKKEREQGKEKEKAPEKNESLLTIEEERELAELMEEEDDE</sequence>
<feature type="compositionally biased region" description="Basic and acidic residues" evidence="4">
    <location>
        <begin position="317"/>
        <end position="335"/>
    </location>
</feature>
<dbReference type="InterPro" id="IPR001680">
    <property type="entry name" value="WD40_rpt"/>
</dbReference>
<dbReference type="OrthoDB" id="6262491at2759"/>
<dbReference type="PROSITE" id="PS50294">
    <property type="entry name" value="WD_REPEATS_REGION"/>
    <property type="match status" value="3"/>
</dbReference>
<evidence type="ECO:0000256" key="1">
    <source>
        <dbReference type="ARBA" id="ARBA00022574"/>
    </source>
</evidence>
<accession>A0A3N4L1H7</accession>
<dbReference type="EMBL" id="ML119112">
    <property type="protein sequence ID" value="RPB15529.1"/>
    <property type="molecule type" value="Genomic_DNA"/>
</dbReference>
<feature type="compositionally biased region" description="Acidic residues" evidence="4">
    <location>
        <begin position="340"/>
        <end position="356"/>
    </location>
</feature>
<dbReference type="CDD" id="cd00200">
    <property type="entry name" value="WD40"/>
    <property type="match status" value="1"/>
</dbReference>
<keyword evidence="1 3" id="KW-0853">WD repeat</keyword>
<dbReference type="Proteomes" id="UP000277580">
    <property type="component" value="Unassembled WGS sequence"/>
</dbReference>
<dbReference type="PROSITE" id="PS00678">
    <property type="entry name" value="WD_REPEATS_1"/>
    <property type="match status" value="1"/>
</dbReference>
<feature type="repeat" description="WD" evidence="3">
    <location>
        <begin position="272"/>
        <end position="314"/>
    </location>
</feature>
<dbReference type="Gene3D" id="2.130.10.10">
    <property type="entry name" value="YVTN repeat-like/Quinoprotein amine dehydrogenase"/>
    <property type="match status" value="2"/>
</dbReference>
<dbReference type="InParanoid" id="A0A3N4L1H7"/>
<dbReference type="PANTHER" id="PTHR19848">
    <property type="entry name" value="WD40 REPEAT PROTEIN"/>
    <property type="match status" value="1"/>
</dbReference>
<feature type="region of interest" description="Disordered" evidence="4">
    <location>
        <begin position="14"/>
        <end position="36"/>
    </location>
</feature>
<dbReference type="SUPFAM" id="SSF50978">
    <property type="entry name" value="WD40 repeat-like"/>
    <property type="match status" value="1"/>
</dbReference>
<evidence type="ECO:0000256" key="3">
    <source>
        <dbReference type="PROSITE-ProRule" id="PRU00221"/>
    </source>
</evidence>
<proteinExistence type="predicted"/>
<feature type="repeat" description="WD" evidence="3">
    <location>
        <begin position="78"/>
        <end position="121"/>
    </location>
</feature>
<dbReference type="STRING" id="1392247.A0A3N4L1H7"/>
<feature type="region of interest" description="Disordered" evidence="4">
    <location>
        <begin position="317"/>
        <end position="356"/>
    </location>
</feature>
<dbReference type="PRINTS" id="PR00320">
    <property type="entry name" value="GPROTEINBRPT"/>
</dbReference>
<evidence type="ECO:0000256" key="4">
    <source>
        <dbReference type="SAM" id="MobiDB-lite"/>
    </source>
</evidence>
<protein>
    <submittedName>
        <fullName evidence="5">WD40 repeat-like protein</fullName>
    </submittedName>
</protein>
<dbReference type="AlphaFoldDB" id="A0A3N4L1H7"/>
<dbReference type="InterPro" id="IPR036322">
    <property type="entry name" value="WD40_repeat_dom_sf"/>
</dbReference>
<dbReference type="PANTHER" id="PTHR19848:SF8">
    <property type="entry name" value="F-BOX AND WD REPEAT DOMAIN CONTAINING 7"/>
    <property type="match status" value="1"/>
</dbReference>
<evidence type="ECO:0000256" key="2">
    <source>
        <dbReference type="ARBA" id="ARBA00022737"/>
    </source>
</evidence>
<dbReference type="InterPro" id="IPR019775">
    <property type="entry name" value="WD40_repeat_CS"/>
</dbReference>
<evidence type="ECO:0000313" key="5">
    <source>
        <dbReference type="EMBL" id="RPB15529.1"/>
    </source>
</evidence>
<dbReference type="InterPro" id="IPR020472">
    <property type="entry name" value="WD40_PAC1"/>
</dbReference>